<gene>
    <name evidence="1" type="ORF">CAMP_LOCUS7179</name>
</gene>
<protein>
    <submittedName>
        <fullName evidence="1">Uncharacterized protein</fullName>
    </submittedName>
</protein>
<dbReference type="EMBL" id="CANHGI010000003">
    <property type="protein sequence ID" value="CAI5444542.1"/>
    <property type="molecule type" value="Genomic_DNA"/>
</dbReference>
<proteinExistence type="predicted"/>
<accession>A0A9P1IF40</accession>
<sequence length="207" mass="24164">MGLNYYLIHDNSANQLEGPINNDILLQNLCQQHKKIKITSSKRIELVEHVMLKKKNVDIETLFQERTWRRNLEIIFGEDICKVLWHPIFIIVCQPGIKDLLVERAEFVTKEYLTKLAQLWHLNSWENSVKLVIGLGTKTTKDLINEIEKTQLTFESCGISETDGEWILATYPELDVQNFLAEISKRKREKRGKRALTNAINKFLDEI</sequence>
<reference evidence="1" key="1">
    <citation type="submission" date="2022-11" db="EMBL/GenBank/DDBJ databases">
        <authorList>
            <person name="Kikuchi T."/>
        </authorList>
    </citation>
    <scope>NUCLEOTIDE SEQUENCE</scope>
    <source>
        <strain evidence="1">PS1010</strain>
    </source>
</reference>
<evidence type="ECO:0000313" key="1">
    <source>
        <dbReference type="EMBL" id="CAI5444542.1"/>
    </source>
</evidence>
<dbReference type="AlphaFoldDB" id="A0A9P1IF40"/>
<comment type="caution">
    <text evidence="1">The sequence shown here is derived from an EMBL/GenBank/DDBJ whole genome shotgun (WGS) entry which is preliminary data.</text>
</comment>
<evidence type="ECO:0000313" key="2">
    <source>
        <dbReference type="Proteomes" id="UP001152747"/>
    </source>
</evidence>
<name>A0A9P1IF40_9PELO</name>
<dbReference type="Proteomes" id="UP001152747">
    <property type="component" value="Unassembled WGS sequence"/>
</dbReference>
<keyword evidence="2" id="KW-1185">Reference proteome</keyword>
<organism evidence="1 2">
    <name type="scientific">Caenorhabditis angaria</name>
    <dbReference type="NCBI Taxonomy" id="860376"/>
    <lineage>
        <taxon>Eukaryota</taxon>
        <taxon>Metazoa</taxon>
        <taxon>Ecdysozoa</taxon>
        <taxon>Nematoda</taxon>
        <taxon>Chromadorea</taxon>
        <taxon>Rhabditida</taxon>
        <taxon>Rhabditina</taxon>
        <taxon>Rhabditomorpha</taxon>
        <taxon>Rhabditoidea</taxon>
        <taxon>Rhabditidae</taxon>
        <taxon>Peloderinae</taxon>
        <taxon>Caenorhabditis</taxon>
    </lineage>
</organism>